<dbReference type="EMBL" id="VXBK01009721">
    <property type="protein sequence ID" value="NXN73982.1"/>
    <property type="molecule type" value="Genomic_DNA"/>
</dbReference>
<feature type="non-terminal residue" evidence="14">
    <location>
        <position position="2115"/>
    </location>
</feature>
<feature type="domain" description="VWFA" evidence="13">
    <location>
        <begin position="785"/>
        <end position="958"/>
    </location>
</feature>
<dbReference type="SUPFAM" id="SSF56219">
    <property type="entry name" value="DNase I-like"/>
    <property type="match status" value="1"/>
</dbReference>
<dbReference type="CDD" id="cd01472">
    <property type="entry name" value="vWA_collagen"/>
    <property type="match status" value="2"/>
</dbReference>
<dbReference type="PANTHER" id="PTHR24020">
    <property type="entry name" value="COLLAGEN ALPHA"/>
    <property type="match status" value="1"/>
</dbReference>
<dbReference type="InterPro" id="IPR002035">
    <property type="entry name" value="VWF_A"/>
</dbReference>
<evidence type="ECO:0000256" key="1">
    <source>
        <dbReference type="ARBA" id="ARBA00004498"/>
    </source>
</evidence>
<dbReference type="GO" id="GO:0005589">
    <property type="term" value="C:collagen type VI trimer"/>
    <property type="evidence" value="ECO:0007669"/>
    <property type="project" value="UniProtKB-ARBA"/>
</dbReference>
<evidence type="ECO:0000256" key="6">
    <source>
        <dbReference type="ARBA" id="ARBA00022889"/>
    </source>
</evidence>
<comment type="function">
    <text evidence="10">Collagen VI acts as a cell-binding protein.</text>
</comment>
<dbReference type="CDD" id="cd01450">
    <property type="entry name" value="vWFA_subfamily_ECM"/>
    <property type="match status" value="3"/>
</dbReference>
<keyword evidence="8" id="KW-0325">Glycoprotein</keyword>
<dbReference type="Pfam" id="PF00092">
    <property type="entry name" value="VWA"/>
    <property type="match status" value="8"/>
</dbReference>
<evidence type="ECO:0000256" key="12">
    <source>
        <dbReference type="SAM" id="MobiDB-lite"/>
    </source>
</evidence>
<accession>A0A7L1LG69</accession>
<dbReference type="InterPro" id="IPR036465">
    <property type="entry name" value="vWFA_dom_sf"/>
</dbReference>
<evidence type="ECO:0000256" key="8">
    <source>
        <dbReference type="ARBA" id="ARBA00023180"/>
    </source>
</evidence>
<dbReference type="GO" id="GO:0007155">
    <property type="term" value="P:cell adhesion"/>
    <property type="evidence" value="ECO:0007669"/>
    <property type="project" value="UniProtKB-KW"/>
</dbReference>
<dbReference type="Pfam" id="PF01391">
    <property type="entry name" value="Collagen"/>
    <property type="match status" value="1"/>
</dbReference>
<evidence type="ECO:0000256" key="11">
    <source>
        <dbReference type="ARBA" id="ARBA00044000"/>
    </source>
</evidence>
<sequence length="2115" mass="235950">DIVLLIDSSDTMEPSSLRYVKNFMIRMIDSLPIEPNQFRLALAQYSNDFYTEFMLDTYRRKGPMVKHIRNDFTFRGGSSVQVGNALYQAYGTFFQKSVDEKEKQQIIVILQSAPSEDDVQEAARSLQSLGVKIIAIGTKEAPYNELFEMATPPFHYKNPVIEELPKFSEYMPQIIDDITQVNIRDLISIPDYNDIAVQEVCDGDLVADIVFIVDHGTSKSNFEELRKFLQNLTSSFDVKEKCIRIGLVTYTDGQEVVSRLNTDTNKAEILQIIKNLSAGSGKANTGAAINATRLKLFTESAGSRKKQGVEQIAVLITHRVSQDNVTDVATLLRRSGATVFALGVEDASHRQLVQIASYPQEQHVTSLKVFSDLQKQNTIFQKKLLNQIQNKLYVYSERNEILGKGCLNTEAADIYLLIDGSSSVNYLDFVDMKNFMKEMVRLFDIGINKVRFGLVQFSHFNALEFKLDKYTSASDLIKAIENIQQVGGNTNTGAALAYMKPLFEEARRPAVPCHLVVLTDGMSDDSVKEPAMKLREDQINIYAIGVRGANETQLDEIAGVKNRVYFVHDFDLLKAIKNKVVQDICTIEACKEMKADVMFLVDSSKSIGNENFQKMKSFMRELVDRTDVGADRVQIGVVQFSREPKEEFKLNTYSTKRDILSAIDRLSPLHSTTLTGKALKFMLKYFQASSSSRHAVKKVLILITDGKSQDEVKAPATVLQDKGVNIYSVGVFNANKTQLEEISGKREMVFYVENFDILNQLKSDLIFDICSRPPDDECRRVERLDIVFAMDSSGSISSSQYQAMKDFMITLVKQSDVGPDGVQFGALKYSDEPVTLFYLNEHTTKLGITEAIQRDDPLGQATYTAKALVHSETFFSEEHGSRKSKGVPQVLIVITDGESHDEGMLDDVSQRLRNKGITIYAIGVEGANRAELLTMAGSEDKCFYVDTFEGLENLTANITNNMCDMSVPECPKKADVIFLVDGSRNIDEENLRIVMDFVTSVINPAVIAQNTKIGFALYGDLYKEEFNLGFFPNRSELEFKIQSIKQIKGHKRHKINIENALEKVKLSFQPEKGSRVHQNVQQILVVIVAGRTTSRAARAAESLRKKGVDIYAIGVGNVDQSQLTQITGSSSRKYVVDDFSNLKTIKKRLVDVICEDDSKVSCFVDITVGFDISSQREGHHLFHGQTKLEKHFPEILQALLSLRDVSCNVGSKAQSSVAVRVNNTVTPISAKFYIDSESIWPNLSNAVIKRPSQLNVELLQSLWETFQNRDKTRQKVLLVFSDGVDDDLEALEQKSEELKKKGLDGLITVALEGASNIQNLLSIEFGKGFEYGTHLDIGMTDIASRLSKFLNNIAERTCCCLSCKCTGEEGEIGGAGTRGIKGHSGVKGNPGYPGDEGAPGSRGPPGPRGLQGNMGCPGKRGLKGDNGEDGTDGIRGEEGAPGVPGRKGEKGDIGYPGSPGPRGPPGDRGQKGFQGDPVKTSSTGARWGPPVRKGEEHLWSEACQPCEEGFKLELPGEGNRNPSHSYNVILIPVVEAQNLEMRCRSAGEHLEFSLKEKSHSNQGARFVRGPFKCLYVNAHNMGNKQEELETCVHLQDYNLTGIMETRWDGPYDWSVEMDGYRLFRKDRQGRQGGGVALYVKDELECMKLCPGMDEKLTESLWVKTKGRAGTGDMQGNKIIWGCFLFFFFLGKPKCPVYPTELVFALDTSRTLTPETFELMREIIIAIVSEARIRDSNCPVGARVAVVSYNSVTHHLIRFSEFQNKNKLLYALKNISYQRSFSERDTGGTMRFIAKNIFKRTLQDPNVRKIAVVFSHGPATDASSVKQAVLEMSAIEVVPVVIAFENTPHISQAFLVDDSGLFQVLNVRDGNYNEALRRFQLCILCYDKCKPDAFCEQPRPRLPRAYVDAAFILDSSQKMSGAEFEQVKDFMSKAVTAFNISLDPKTSVVGDRIAVVSHALPDFKAGTGKMPAKKEFDFVTYRSKDRIRRYIKESLQQLNGEAAVGYAIQWTIANIFSGAPNPRPVKLIIIISAGKTSQWDKETLKKISLQAKCQGYALLAISLGKSYDRNELEELASSPLEQHLVQLGRIHKPELDYVMRFLKPFMHFLRSKLSHH</sequence>
<dbReference type="OrthoDB" id="6132182at2759"/>
<comment type="similarity">
    <text evidence="11">Belongs to the type VI collagen family.</text>
</comment>
<keyword evidence="15" id="KW-1185">Reference proteome</keyword>
<dbReference type="InterPro" id="IPR050525">
    <property type="entry name" value="ECM_Assembly_Org"/>
</dbReference>
<feature type="domain" description="VWFA" evidence="13">
    <location>
        <begin position="596"/>
        <end position="765"/>
    </location>
</feature>
<feature type="domain" description="VWFA" evidence="13">
    <location>
        <begin position="1"/>
        <end position="178"/>
    </location>
</feature>
<dbReference type="FunFam" id="3.40.50.410:FF:000021">
    <property type="entry name" value="Collagen, type VI, alpha 3"/>
    <property type="match status" value="1"/>
</dbReference>
<dbReference type="InterPro" id="IPR036691">
    <property type="entry name" value="Endo/exonu/phosph_ase_sf"/>
</dbReference>
<reference evidence="14 15" key="1">
    <citation type="submission" date="2019-09" db="EMBL/GenBank/DDBJ databases">
        <title>Bird 10,000 Genomes (B10K) Project - Family phase.</title>
        <authorList>
            <person name="Zhang G."/>
        </authorList>
    </citation>
    <scope>NUCLEOTIDE SEQUENCE [LARGE SCALE GENOMIC DNA]</scope>
    <source>
        <strain evidence="14">B10K-DU-002-13</strain>
        <tissue evidence="14">Muscle</tissue>
    </source>
</reference>
<keyword evidence="6" id="KW-0130">Cell adhesion</keyword>
<evidence type="ECO:0000256" key="10">
    <source>
        <dbReference type="ARBA" id="ARBA00043858"/>
    </source>
</evidence>
<feature type="region of interest" description="Disordered" evidence="12">
    <location>
        <begin position="1372"/>
        <end position="1492"/>
    </location>
</feature>
<keyword evidence="7" id="KW-0176">Collagen</keyword>
<feature type="non-terminal residue" evidence="14">
    <location>
        <position position="1"/>
    </location>
</feature>
<feature type="domain" description="VWFA" evidence="13">
    <location>
        <begin position="208"/>
        <end position="388"/>
    </location>
</feature>
<evidence type="ECO:0000256" key="7">
    <source>
        <dbReference type="ARBA" id="ARBA00023119"/>
    </source>
</evidence>
<organism evidence="14 15">
    <name type="scientific">Himantopus himantopus</name>
    <name type="common">Black-winged stilt</name>
    <name type="synonym">Charadrius himantopus</name>
    <dbReference type="NCBI Taxonomy" id="225398"/>
    <lineage>
        <taxon>Eukaryota</taxon>
        <taxon>Metazoa</taxon>
        <taxon>Chordata</taxon>
        <taxon>Craniata</taxon>
        <taxon>Vertebrata</taxon>
        <taxon>Euteleostomi</taxon>
        <taxon>Archelosauria</taxon>
        <taxon>Archosauria</taxon>
        <taxon>Dinosauria</taxon>
        <taxon>Saurischia</taxon>
        <taxon>Theropoda</taxon>
        <taxon>Coelurosauria</taxon>
        <taxon>Aves</taxon>
        <taxon>Neognathae</taxon>
        <taxon>Neoaves</taxon>
        <taxon>Charadriiformes</taxon>
        <taxon>Recurvirostridae</taxon>
        <taxon>Himantopus</taxon>
    </lineage>
</organism>
<dbReference type="Gene3D" id="3.40.50.410">
    <property type="entry name" value="von Willebrand factor, type A domain"/>
    <property type="match status" value="8"/>
</dbReference>
<keyword evidence="3" id="KW-0272">Extracellular matrix</keyword>
<evidence type="ECO:0000313" key="15">
    <source>
        <dbReference type="Proteomes" id="UP000571567"/>
    </source>
</evidence>
<feature type="domain" description="VWFA" evidence="13">
    <location>
        <begin position="1907"/>
        <end position="2101"/>
    </location>
</feature>
<dbReference type="PANTHER" id="PTHR24020:SF90">
    <property type="entry name" value="COLLAGEN ALPHA-1(XXI) CHAIN"/>
    <property type="match status" value="1"/>
</dbReference>
<dbReference type="Proteomes" id="UP000571567">
    <property type="component" value="Unassembled WGS sequence"/>
</dbReference>
<protein>
    <submittedName>
        <fullName evidence="14">CO6A6 protein</fullName>
    </submittedName>
</protein>
<dbReference type="FunFam" id="3.40.50.410:FF:000004">
    <property type="entry name" value="collagen alpha-6(VI) chain"/>
    <property type="match status" value="2"/>
</dbReference>
<gene>
    <name evidence="14" type="primary">Col6a6</name>
    <name evidence="14" type="ORF">HIMHIM_R14931</name>
</gene>
<feature type="domain" description="VWFA" evidence="13">
    <location>
        <begin position="1700"/>
        <end position="1843"/>
    </location>
</feature>
<evidence type="ECO:0000259" key="13">
    <source>
        <dbReference type="PROSITE" id="PS50234"/>
    </source>
</evidence>
<feature type="domain" description="VWFA" evidence="13">
    <location>
        <begin position="975"/>
        <end position="1149"/>
    </location>
</feature>
<dbReference type="FunFam" id="3.40.50.410:FF:000003">
    <property type="entry name" value="Collagen type VI alpha 3 chain"/>
    <property type="match status" value="1"/>
</dbReference>
<dbReference type="SMART" id="SM00327">
    <property type="entry name" value="VWA"/>
    <property type="match status" value="8"/>
</dbReference>
<evidence type="ECO:0000256" key="2">
    <source>
        <dbReference type="ARBA" id="ARBA00022525"/>
    </source>
</evidence>
<feature type="compositionally biased region" description="Basic and acidic residues" evidence="12">
    <location>
        <begin position="1422"/>
        <end position="1438"/>
    </location>
</feature>
<keyword evidence="2" id="KW-0964">Secreted</keyword>
<dbReference type="FunFam" id="3.40.50.410:FF:000044">
    <property type="entry name" value="Collagen type VI alpha 6 chain"/>
    <property type="match status" value="1"/>
</dbReference>
<dbReference type="PROSITE" id="PS50234">
    <property type="entry name" value="VWFA"/>
    <property type="match status" value="8"/>
</dbReference>
<evidence type="ECO:0000256" key="4">
    <source>
        <dbReference type="ARBA" id="ARBA00022729"/>
    </source>
</evidence>
<name>A0A7L1LG69_HIMHI</name>
<comment type="caution">
    <text evidence="14">The sequence shown here is derived from an EMBL/GenBank/DDBJ whole genome shotgun (WGS) entry which is preliminary data.</text>
</comment>
<keyword evidence="9" id="KW-0379">Hydroxylation</keyword>
<evidence type="ECO:0000313" key="14">
    <source>
        <dbReference type="EMBL" id="NXN73982.1"/>
    </source>
</evidence>
<dbReference type="Gene3D" id="3.60.10.10">
    <property type="entry name" value="Endonuclease/exonuclease/phosphatase"/>
    <property type="match status" value="1"/>
</dbReference>
<dbReference type="PRINTS" id="PR00453">
    <property type="entry name" value="VWFADOMAIN"/>
</dbReference>
<comment type="subcellular location">
    <subcellularLocation>
        <location evidence="1">Secreted</location>
        <location evidence="1">Extracellular space</location>
        <location evidence="1">Extracellular matrix</location>
    </subcellularLocation>
</comment>
<evidence type="ECO:0000256" key="9">
    <source>
        <dbReference type="ARBA" id="ARBA00023278"/>
    </source>
</evidence>
<keyword evidence="4" id="KW-0732">Signal</keyword>
<evidence type="ECO:0000256" key="3">
    <source>
        <dbReference type="ARBA" id="ARBA00022530"/>
    </source>
</evidence>
<keyword evidence="5" id="KW-0677">Repeat</keyword>
<dbReference type="SUPFAM" id="SSF53300">
    <property type="entry name" value="vWA-like"/>
    <property type="match status" value="9"/>
</dbReference>
<feature type="domain" description="VWFA" evidence="13">
    <location>
        <begin position="413"/>
        <end position="580"/>
    </location>
</feature>
<evidence type="ECO:0000256" key="5">
    <source>
        <dbReference type="ARBA" id="ARBA00022737"/>
    </source>
</evidence>
<dbReference type="InterPro" id="IPR008160">
    <property type="entry name" value="Collagen"/>
</dbReference>
<proteinExistence type="inferred from homology"/>